<organism evidence="2 3">
    <name type="scientific">Falsiroseomonas tokyonensis</name>
    <dbReference type="NCBI Taxonomy" id="430521"/>
    <lineage>
        <taxon>Bacteria</taxon>
        <taxon>Pseudomonadati</taxon>
        <taxon>Pseudomonadota</taxon>
        <taxon>Alphaproteobacteria</taxon>
        <taxon>Acetobacterales</taxon>
        <taxon>Roseomonadaceae</taxon>
        <taxon>Falsiroseomonas</taxon>
    </lineage>
</organism>
<evidence type="ECO:0000313" key="3">
    <source>
        <dbReference type="Proteomes" id="UP001595420"/>
    </source>
</evidence>
<keyword evidence="3" id="KW-1185">Reference proteome</keyword>
<dbReference type="Proteomes" id="UP001595420">
    <property type="component" value="Unassembled WGS sequence"/>
</dbReference>
<keyword evidence="1" id="KW-1133">Transmembrane helix</keyword>
<comment type="caution">
    <text evidence="2">The sequence shown here is derived from an EMBL/GenBank/DDBJ whole genome shotgun (WGS) entry which is preliminary data.</text>
</comment>
<dbReference type="RefSeq" id="WP_216837734.1">
    <property type="nucleotide sequence ID" value="NZ_JAFNJS010000005.1"/>
</dbReference>
<accession>A0ABV7BV70</accession>
<protein>
    <submittedName>
        <fullName evidence="2">Uncharacterized protein</fullName>
    </submittedName>
</protein>
<gene>
    <name evidence="2" type="ORF">ACFOD3_17200</name>
</gene>
<feature type="transmembrane region" description="Helical" evidence="1">
    <location>
        <begin position="31"/>
        <end position="57"/>
    </location>
</feature>
<evidence type="ECO:0000256" key="1">
    <source>
        <dbReference type="SAM" id="Phobius"/>
    </source>
</evidence>
<reference evidence="3" key="1">
    <citation type="journal article" date="2019" name="Int. J. Syst. Evol. Microbiol.">
        <title>The Global Catalogue of Microorganisms (GCM) 10K type strain sequencing project: providing services to taxonomists for standard genome sequencing and annotation.</title>
        <authorList>
            <consortium name="The Broad Institute Genomics Platform"/>
            <consortium name="The Broad Institute Genome Sequencing Center for Infectious Disease"/>
            <person name="Wu L."/>
            <person name="Ma J."/>
        </authorList>
    </citation>
    <scope>NUCLEOTIDE SEQUENCE [LARGE SCALE GENOMIC DNA]</scope>
    <source>
        <strain evidence="3">CGMCC 1.16855</strain>
    </source>
</reference>
<sequence length="58" mass="6687">MQELLELLIELFARLGRPILRPLWGNRPQGLLFGFACWLLGLLIVLAILAGLVLWIFW</sequence>
<dbReference type="EMBL" id="JBHRSB010000005">
    <property type="protein sequence ID" value="MFC3001646.1"/>
    <property type="molecule type" value="Genomic_DNA"/>
</dbReference>
<evidence type="ECO:0000313" key="2">
    <source>
        <dbReference type="EMBL" id="MFC3001646.1"/>
    </source>
</evidence>
<name>A0ABV7BV70_9PROT</name>
<keyword evidence="1" id="KW-0472">Membrane</keyword>
<keyword evidence="1" id="KW-0812">Transmembrane</keyword>
<proteinExistence type="predicted"/>